<keyword evidence="1" id="KW-0732">Signal</keyword>
<feature type="signal peptide" evidence="1">
    <location>
        <begin position="1"/>
        <end position="26"/>
    </location>
</feature>
<accession>A0A2S5R7F8</accession>
<sequence length="86" mass="10148">MCSGIKKLLMYKKTFLLTTFSLYSFAKPNRTQDALNQEVNRWIKDNSKIFRIEVQGSKHPLYKTFCLVCKDHLENKSDNNKFSHCI</sequence>
<gene>
    <name evidence="2" type="ORF">HCUR_01334</name>
</gene>
<evidence type="ECO:0000256" key="1">
    <source>
        <dbReference type="SAM" id="SignalP"/>
    </source>
</evidence>
<feature type="chain" id="PRO_5015641856" evidence="1">
    <location>
        <begin position="27"/>
        <end position="86"/>
    </location>
</feature>
<name>A0A2S5R7F8_9PROT</name>
<protein>
    <submittedName>
        <fullName evidence="2">Uncharacterized protein</fullName>
    </submittedName>
</protein>
<dbReference type="EMBL" id="PHHC01000127">
    <property type="protein sequence ID" value="PPE03227.1"/>
    <property type="molecule type" value="Genomic_DNA"/>
</dbReference>
<evidence type="ECO:0000313" key="3">
    <source>
        <dbReference type="Proteomes" id="UP000239425"/>
    </source>
</evidence>
<proteinExistence type="predicted"/>
<keyword evidence="3" id="KW-1185">Reference proteome</keyword>
<dbReference type="Proteomes" id="UP000239425">
    <property type="component" value="Unassembled WGS sequence"/>
</dbReference>
<evidence type="ECO:0000313" key="2">
    <source>
        <dbReference type="EMBL" id="PPE03227.1"/>
    </source>
</evidence>
<reference evidence="2 3" key="1">
    <citation type="submission" date="2017-11" db="EMBL/GenBank/DDBJ databases">
        <title>Comparative genomic analysis of Holospora spp., intranuclear symbionts of paramecia.</title>
        <authorList>
            <person name="Garushyants S.K."/>
            <person name="Beliavskaya A."/>
            <person name="Malko D.B."/>
            <person name="Logacheva M.D."/>
            <person name="Rautian M.S."/>
            <person name="Gelfand M.S."/>
        </authorList>
    </citation>
    <scope>NUCLEOTIDE SEQUENCE [LARGE SCALE GENOMIC DNA]</scope>
    <source>
        <strain evidence="3">02AZ16</strain>
    </source>
</reference>
<comment type="caution">
    <text evidence="2">The sequence shown here is derived from an EMBL/GenBank/DDBJ whole genome shotgun (WGS) entry which is preliminary data.</text>
</comment>
<organism evidence="2 3">
    <name type="scientific">Holospora curviuscula</name>
    <dbReference type="NCBI Taxonomy" id="1082868"/>
    <lineage>
        <taxon>Bacteria</taxon>
        <taxon>Pseudomonadati</taxon>
        <taxon>Pseudomonadota</taxon>
        <taxon>Alphaproteobacteria</taxon>
        <taxon>Holosporales</taxon>
        <taxon>Holosporaceae</taxon>
        <taxon>Holospora</taxon>
    </lineage>
</organism>
<dbReference type="AlphaFoldDB" id="A0A2S5R7F8"/>